<dbReference type="Proteomes" id="UP000218209">
    <property type="component" value="Unassembled WGS sequence"/>
</dbReference>
<evidence type="ECO:0000256" key="1">
    <source>
        <dbReference type="SAM" id="MobiDB-lite"/>
    </source>
</evidence>
<gene>
    <name evidence="2" type="ORF">BU14_0231s0004</name>
</gene>
<organism evidence="2 3">
    <name type="scientific">Porphyra umbilicalis</name>
    <name type="common">Purple laver</name>
    <name type="synonym">Red alga</name>
    <dbReference type="NCBI Taxonomy" id="2786"/>
    <lineage>
        <taxon>Eukaryota</taxon>
        <taxon>Rhodophyta</taxon>
        <taxon>Bangiophyceae</taxon>
        <taxon>Bangiales</taxon>
        <taxon>Bangiaceae</taxon>
        <taxon>Porphyra</taxon>
    </lineage>
</organism>
<evidence type="ECO:0000313" key="3">
    <source>
        <dbReference type="Proteomes" id="UP000218209"/>
    </source>
</evidence>
<keyword evidence="3" id="KW-1185">Reference proteome</keyword>
<protein>
    <submittedName>
        <fullName evidence="2">Uncharacterized protein</fullName>
    </submittedName>
</protein>
<dbReference type="EMBL" id="KV918899">
    <property type="protein sequence ID" value="OSX75551.1"/>
    <property type="molecule type" value="Genomic_DNA"/>
</dbReference>
<name>A0A1X6P3U2_PORUM</name>
<sequence>MRPACTACGGGRARAGRRSLGRAAAAGGWPPTPVGGGQHHGMAGGAAAVTVQALLSRWVHPFRLCDTAPGPPVWSGGAGGDCGAGEAPARHTPPR</sequence>
<evidence type="ECO:0000313" key="2">
    <source>
        <dbReference type="EMBL" id="OSX75551.1"/>
    </source>
</evidence>
<feature type="region of interest" description="Disordered" evidence="1">
    <location>
        <begin position="73"/>
        <end position="95"/>
    </location>
</feature>
<accession>A0A1X6P3U2</accession>
<reference evidence="2 3" key="1">
    <citation type="submission" date="2017-03" db="EMBL/GenBank/DDBJ databases">
        <title>WGS assembly of Porphyra umbilicalis.</title>
        <authorList>
            <person name="Brawley S.H."/>
            <person name="Blouin N.A."/>
            <person name="Ficko-Blean E."/>
            <person name="Wheeler G.L."/>
            <person name="Lohr M."/>
            <person name="Goodson H.V."/>
            <person name="Jenkins J.W."/>
            <person name="Blaby-Haas C.E."/>
            <person name="Helliwell K.E."/>
            <person name="Chan C."/>
            <person name="Marriage T."/>
            <person name="Bhattacharya D."/>
            <person name="Klein A.S."/>
            <person name="Badis Y."/>
            <person name="Brodie J."/>
            <person name="Cao Y."/>
            <person name="Collen J."/>
            <person name="Dittami S.M."/>
            <person name="Gachon C.M."/>
            <person name="Green B.R."/>
            <person name="Karpowicz S."/>
            <person name="Kim J.W."/>
            <person name="Kudahl U."/>
            <person name="Lin S."/>
            <person name="Michel G."/>
            <person name="Mittag M."/>
            <person name="Olson B.J."/>
            <person name="Pangilinan J."/>
            <person name="Peng Y."/>
            <person name="Qiu H."/>
            <person name="Shu S."/>
            <person name="Singer J.T."/>
            <person name="Smith A.G."/>
            <person name="Sprecher B.N."/>
            <person name="Wagner V."/>
            <person name="Wang W."/>
            <person name="Wang Z.-Y."/>
            <person name="Yan J."/>
            <person name="Yarish C."/>
            <person name="Zoeuner-Riek S."/>
            <person name="Zhuang Y."/>
            <person name="Zou Y."/>
            <person name="Lindquist E.A."/>
            <person name="Grimwood J."/>
            <person name="Barry K."/>
            <person name="Rokhsar D.S."/>
            <person name="Schmutz J."/>
            <person name="Stiller J.W."/>
            <person name="Grossman A.R."/>
            <person name="Prochnik S.E."/>
        </authorList>
    </citation>
    <scope>NUCLEOTIDE SEQUENCE [LARGE SCALE GENOMIC DNA]</scope>
    <source>
        <strain evidence="2">4086291</strain>
    </source>
</reference>
<feature type="region of interest" description="Disordered" evidence="1">
    <location>
        <begin position="1"/>
        <end position="42"/>
    </location>
</feature>
<dbReference type="AlphaFoldDB" id="A0A1X6P3U2"/>
<proteinExistence type="predicted"/>